<evidence type="ECO:0000256" key="1">
    <source>
        <dbReference type="ARBA" id="ARBA00003171"/>
    </source>
</evidence>
<keyword evidence="9" id="KW-1185">Reference proteome</keyword>
<dbReference type="Pfam" id="PF00148">
    <property type="entry name" value="Oxidored_nitro"/>
    <property type="match status" value="1"/>
</dbReference>
<sequence>MAEIIQSKKALAVNPLKVSQPVGASLAFLGLNRSLPLMHGSQGCTAFGKVFFVRHFREPIPLQTTAMDQVSSIMGADENVVEALRTLSEKSRPEIIGLVTTGLSETQGTDIQRSLKEFRAAYPEFAGVAVVPVNTPDYLGCLESGYALALEALLRTLVPASDCAGRRPRQVNVLASAMLTPGDIEAIKEWIEAFGLRPVVVPDIADSLDGHLVEAEFSSLTIGGTPRAEIEAMGESTATLVIGPSLARAADLLHELTGVPDYRFAGLMGLDDCDAFTQALASISGQPVPARIERQRAQLQDAMVDSHFMLGFARIALAADPDLLGMQVRFLRGMGAEIVAAVSPHRHDSLAGLAIEQVVVGDLEDMEKAARAGGAQLVIANSHAADTARRLGLPLLRAGFPQYDLVGGYARGWVGYCGSRQALFDLANLMLGQHHELEAYHSRYWADDRDGVGQRHVVASTAAGLVH</sequence>
<gene>
    <name evidence="8" type="ORF">DFR40_3064</name>
</gene>
<dbReference type="EMBL" id="RBXP01000019">
    <property type="protein sequence ID" value="RKT49921.1"/>
    <property type="molecule type" value="Genomic_DNA"/>
</dbReference>
<keyword evidence="5 6" id="KW-0535">Nitrogen fixation</keyword>
<dbReference type="SUPFAM" id="SSF53807">
    <property type="entry name" value="Helical backbone' metal receptor"/>
    <property type="match status" value="1"/>
</dbReference>
<dbReference type="InterPro" id="IPR000318">
    <property type="entry name" value="Nase_comp1_CS"/>
</dbReference>
<evidence type="ECO:0000256" key="4">
    <source>
        <dbReference type="ARBA" id="ARBA00013282"/>
    </source>
</evidence>
<feature type="domain" description="Nitrogenase/oxidoreductase component 1" evidence="7">
    <location>
        <begin position="19"/>
        <end position="430"/>
    </location>
</feature>
<proteinExistence type="inferred from homology"/>
<comment type="function">
    <text evidence="1">This protein may play a role in the biosynthesis of the prosthetic group of nitrogenase (FeMo cofactor).</text>
</comment>
<accession>A0A495VKL1</accession>
<dbReference type="RefSeq" id="WP_121459338.1">
    <property type="nucleotide sequence ID" value="NZ_RBXP01000019.1"/>
</dbReference>
<comment type="pathway">
    <text evidence="2">Cofactor biosynthesis; Fe-Mo cofactor biosynthesis.</text>
</comment>
<reference evidence="8 9" key="1">
    <citation type="submission" date="2018-10" db="EMBL/GenBank/DDBJ databases">
        <title>Genomic Encyclopedia of Type Strains, Phase IV (KMG-IV): sequencing the most valuable type-strain genomes for metagenomic binning, comparative biology and taxonomic classification.</title>
        <authorList>
            <person name="Goeker M."/>
        </authorList>
    </citation>
    <scope>NUCLEOTIDE SEQUENCE [LARGE SCALE GENOMIC DNA]</scope>
    <source>
        <strain evidence="8 9">DSM 23841</strain>
    </source>
</reference>
<dbReference type="AlphaFoldDB" id="A0A495VKL1"/>
<evidence type="ECO:0000313" key="8">
    <source>
        <dbReference type="EMBL" id="RKT49921.1"/>
    </source>
</evidence>
<comment type="similarity">
    <text evidence="3 6">Belongs to the NifD/NifK/NifE/NifN family.</text>
</comment>
<dbReference type="GO" id="GO:0065003">
    <property type="term" value="P:protein-containing complex assembly"/>
    <property type="evidence" value="ECO:0007669"/>
    <property type="project" value="InterPro"/>
</dbReference>
<evidence type="ECO:0000256" key="2">
    <source>
        <dbReference type="ARBA" id="ARBA00005155"/>
    </source>
</evidence>
<evidence type="ECO:0000259" key="7">
    <source>
        <dbReference type="Pfam" id="PF00148"/>
    </source>
</evidence>
<dbReference type="InterPro" id="IPR005975">
    <property type="entry name" value="Nase_Mo-Fe_CF"/>
</dbReference>
<dbReference type="Gene3D" id="6.10.250.1090">
    <property type="match status" value="1"/>
</dbReference>
<dbReference type="GO" id="GO:0016163">
    <property type="term" value="F:nitrogenase activity"/>
    <property type="evidence" value="ECO:0007669"/>
    <property type="project" value="InterPro"/>
</dbReference>
<dbReference type="PROSITE" id="PS00699">
    <property type="entry name" value="NITROGENASE_1_1"/>
    <property type="match status" value="1"/>
</dbReference>
<comment type="caution">
    <text evidence="8">The sequence shown here is derived from an EMBL/GenBank/DDBJ whole genome shotgun (WGS) entry which is preliminary data.</text>
</comment>
<dbReference type="CDD" id="cd01966">
    <property type="entry name" value="Nitrogenase_NifN_1"/>
    <property type="match status" value="1"/>
</dbReference>
<name>A0A495VKL1_9RHOO</name>
<dbReference type="PANTHER" id="PTHR33712">
    <property type="entry name" value="LIGHT-INDEPENDENT PROTOCHLOROPHYLLIDE REDUCTASE SUBUNIT B"/>
    <property type="match status" value="1"/>
</dbReference>
<dbReference type="InterPro" id="IPR000510">
    <property type="entry name" value="Nase/OxRdtase_comp1"/>
</dbReference>
<dbReference type="NCBIfam" id="TIGR01285">
    <property type="entry name" value="nifN"/>
    <property type="match status" value="1"/>
</dbReference>
<evidence type="ECO:0000256" key="5">
    <source>
        <dbReference type="ARBA" id="ARBA00023231"/>
    </source>
</evidence>
<dbReference type="PANTHER" id="PTHR33712:SF7">
    <property type="entry name" value="LIGHT-INDEPENDENT PROTOCHLOROPHYLLIDE REDUCTASE SUBUNIT B"/>
    <property type="match status" value="1"/>
</dbReference>
<dbReference type="UniPathway" id="UPA00782"/>
<dbReference type="Proteomes" id="UP000270626">
    <property type="component" value="Unassembled WGS sequence"/>
</dbReference>
<evidence type="ECO:0000256" key="3">
    <source>
        <dbReference type="ARBA" id="ARBA00011002"/>
    </source>
</evidence>
<dbReference type="OrthoDB" id="9800746at2"/>
<organism evidence="8 9">
    <name type="scientific">Azonexus fungiphilus</name>
    <dbReference type="NCBI Taxonomy" id="146940"/>
    <lineage>
        <taxon>Bacteria</taxon>
        <taxon>Pseudomonadati</taxon>
        <taxon>Pseudomonadota</taxon>
        <taxon>Betaproteobacteria</taxon>
        <taxon>Rhodocyclales</taxon>
        <taxon>Azonexaceae</taxon>
        <taxon>Azonexus</taxon>
    </lineage>
</organism>
<dbReference type="Gene3D" id="3.40.50.1980">
    <property type="entry name" value="Nitrogenase molybdenum iron protein domain"/>
    <property type="match status" value="3"/>
</dbReference>
<evidence type="ECO:0000313" key="9">
    <source>
        <dbReference type="Proteomes" id="UP000270626"/>
    </source>
</evidence>
<protein>
    <recommendedName>
        <fullName evidence="4">Nitrogenase iron-molybdenum cofactor biosynthesis protein NifN</fullName>
    </recommendedName>
</protein>
<dbReference type="InterPro" id="IPR050152">
    <property type="entry name" value="ChlB/BchB/BchZ"/>
</dbReference>
<evidence type="ECO:0000256" key="6">
    <source>
        <dbReference type="RuleBase" id="RU004021"/>
    </source>
</evidence>